<name>A0ABN6SZ13_9MOLU</name>
<dbReference type="RefSeq" id="WP_281747891.1">
    <property type="nucleotide sequence ID" value="NZ_AP026933.1"/>
</dbReference>
<keyword evidence="4 9" id="KW-0547">Nucleotide-binding</keyword>
<comment type="similarity">
    <text evidence="9 10 11 12">Belongs to the peptidase S16 family.</text>
</comment>
<comment type="induction">
    <text evidence="9">By heat shock.</text>
</comment>
<evidence type="ECO:0000256" key="5">
    <source>
        <dbReference type="ARBA" id="ARBA00022801"/>
    </source>
</evidence>
<dbReference type="InterPro" id="IPR003593">
    <property type="entry name" value="AAA+_ATPase"/>
</dbReference>
<keyword evidence="7 9" id="KW-0067">ATP-binding</keyword>
<keyword evidence="8 9" id="KW-0346">Stress response</keyword>
<dbReference type="InterPro" id="IPR027417">
    <property type="entry name" value="P-loop_NTPase"/>
</dbReference>
<dbReference type="SUPFAM" id="SSF52540">
    <property type="entry name" value="P-loop containing nucleoside triphosphate hydrolases"/>
    <property type="match status" value="1"/>
</dbReference>
<dbReference type="InterPro" id="IPR027065">
    <property type="entry name" value="Lon_Prtase"/>
</dbReference>
<evidence type="ECO:0000256" key="10">
    <source>
        <dbReference type="PIRNR" id="PIRNR001174"/>
    </source>
</evidence>
<dbReference type="PANTHER" id="PTHR43718">
    <property type="entry name" value="LON PROTEASE"/>
    <property type="match status" value="1"/>
</dbReference>
<feature type="active site" evidence="9 11">
    <location>
        <position position="678"/>
    </location>
</feature>
<dbReference type="GO" id="GO:0008233">
    <property type="term" value="F:peptidase activity"/>
    <property type="evidence" value="ECO:0007669"/>
    <property type="project" value="UniProtKB-KW"/>
</dbReference>
<dbReference type="InterPro" id="IPR027543">
    <property type="entry name" value="Lon_bac"/>
</dbReference>
<dbReference type="InterPro" id="IPR054594">
    <property type="entry name" value="Lon_lid"/>
</dbReference>
<dbReference type="Gene3D" id="1.20.58.1480">
    <property type="match status" value="1"/>
</dbReference>
<dbReference type="SMART" id="SM00382">
    <property type="entry name" value="AAA"/>
    <property type="match status" value="1"/>
</dbReference>
<sequence>MKIKNITNIPVLVTRGSFVFPTVEIELEVGRHKSVAAINESVAKFNSEIILVSQKDPKVDNPQLSEVYNHGTLCKVQIQKSHNDGTLTVFFYGQQRVKVSKFYDDKFYTGDAETLVSPNVSKSLEEELIQRIVNNLQQILDVHGSIPQGVISQITDGMKASEIIDKMAQFLPFLTINKRQEILQEIDINKRLDLLLKDVGGQKQVGSIEKDLTAKIKDRIDEQQREYYLRERLRAIKEELGEIDGKSNEMKRYLERLETEEFPEAIKTRVKEEISRYEDMPQASSESNIIRTYIDWMMTLPWFQKSEEKFDLINAKKILDKYHYGLEKVKERIIEYLAVKKMAKAMPGQIICLVGPPGVGKTSLAKSIAEAMGRTFVKVSLGGVKDESEIRGHRKTYIGAMPGRIIQGMKRAKVINPLFLLDEIDKMSSDYRGDPASAMLEVLDPEQNANFSDHYIEENYDLSQVMFLATANYMEGIPEPLKDRMEIIELSSYTELEKLEIAKKYLIPRVIEITGLNNKMLKFKPNSIEEIIKYYTRESGVRQLERLLNKIARKFIVKLLNKKISTEEIVADNVKDYLGKQIFDYTKKENESQIGVVTGLAYTQYGGDILPIEVNYFKGKGNLVLTGKLGEVMKESATIALDYIKANAITFNIPDTFFAEHDIHIHVPEGAVPKDGPSAGITLTTAIISALTSRPVSKDIGMTGEITLRGHVLPIGGLKEKSISAHRSGLKTILIPKANIKDLEDIPEEVKKKLNIVSVEFYSEVYDFIFNKHKAKIHSPINNIKPTSSIIDEG</sequence>
<evidence type="ECO:0000256" key="8">
    <source>
        <dbReference type="ARBA" id="ARBA00023016"/>
    </source>
</evidence>
<dbReference type="InterPro" id="IPR008268">
    <property type="entry name" value="Peptidase_S16_AS"/>
</dbReference>
<evidence type="ECO:0000313" key="15">
    <source>
        <dbReference type="EMBL" id="BDT03907.1"/>
    </source>
</evidence>
<dbReference type="Gene3D" id="2.30.130.40">
    <property type="entry name" value="LON domain-like"/>
    <property type="match status" value="1"/>
</dbReference>
<dbReference type="Gene3D" id="3.40.50.300">
    <property type="entry name" value="P-loop containing nucleotide triphosphate hydrolases"/>
    <property type="match status" value="1"/>
</dbReference>
<dbReference type="PIRSF" id="PIRSF001174">
    <property type="entry name" value="Lon_proteas"/>
    <property type="match status" value="1"/>
</dbReference>
<dbReference type="InterPro" id="IPR003959">
    <property type="entry name" value="ATPase_AAA_core"/>
</dbReference>
<evidence type="ECO:0000256" key="2">
    <source>
        <dbReference type="ARBA" id="ARBA00022490"/>
    </source>
</evidence>
<feature type="domain" description="Lon N-terminal" evidence="14">
    <location>
        <begin position="9"/>
        <end position="203"/>
    </location>
</feature>
<protein>
    <recommendedName>
        <fullName evidence="9 10">Lon protease</fullName>
        <ecNumber evidence="9 10">3.4.21.53</ecNumber>
    </recommendedName>
    <alternativeName>
        <fullName evidence="9">ATP-dependent protease La</fullName>
    </alternativeName>
</protein>
<reference evidence="15 16" key="1">
    <citation type="journal article" date="2022" name="Front. Microbiol.">
        <title>Male-killing mechanisms vary between Spiroplasma species.</title>
        <authorList>
            <person name="Arai H."/>
            <person name="Inoue M."/>
            <person name="Kageyama D."/>
        </authorList>
    </citation>
    <scope>NUCLEOTIDE SEQUENCE [LARGE SCALE GENOMIC DNA]</scope>
    <source>
        <strain evidence="16">sHm</strain>
    </source>
</reference>
<dbReference type="InterPro" id="IPR046336">
    <property type="entry name" value="Lon_prtase_N_sf"/>
</dbReference>
<organism evidence="15 16">
    <name type="scientific">Spiroplasma ixodetis</name>
    <dbReference type="NCBI Taxonomy" id="2141"/>
    <lineage>
        <taxon>Bacteria</taxon>
        <taxon>Bacillati</taxon>
        <taxon>Mycoplasmatota</taxon>
        <taxon>Mollicutes</taxon>
        <taxon>Entomoplasmatales</taxon>
        <taxon>Spiroplasmataceae</taxon>
        <taxon>Spiroplasma</taxon>
    </lineage>
</organism>
<dbReference type="EMBL" id="AP026933">
    <property type="protein sequence ID" value="BDT03907.1"/>
    <property type="molecule type" value="Genomic_DNA"/>
</dbReference>
<keyword evidence="6 9" id="KW-0720">Serine protease</keyword>
<proteinExistence type="evidence at transcript level"/>
<dbReference type="SUPFAM" id="SSF54211">
    <property type="entry name" value="Ribosomal protein S5 domain 2-like"/>
    <property type="match status" value="1"/>
</dbReference>
<evidence type="ECO:0000256" key="12">
    <source>
        <dbReference type="RuleBase" id="RU000591"/>
    </source>
</evidence>
<comment type="subcellular location">
    <subcellularLocation>
        <location evidence="1 9 10">Cytoplasm</location>
    </subcellularLocation>
</comment>
<evidence type="ECO:0000256" key="6">
    <source>
        <dbReference type="ARBA" id="ARBA00022825"/>
    </source>
</evidence>
<dbReference type="PROSITE" id="PS51786">
    <property type="entry name" value="LON_PROTEOLYTIC"/>
    <property type="match status" value="1"/>
</dbReference>
<keyword evidence="5 9" id="KW-0378">Hydrolase</keyword>
<dbReference type="PANTHER" id="PTHR43718:SF2">
    <property type="entry name" value="LON PROTEASE HOMOLOG, MITOCHONDRIAL"/>
    <property type="match status" value="1"/>
</dbReference>
<comment type="subunit">
    <text evidence="9 10">Homohexamer. Organized in a ring with a central cavity.</text>
</comment>
<dbReference type="InterPro" id="IPR014721">
    <property type="entry name" value="Ribsml_uS5_D2-typ_fold_subgr"/>
</dbReference>
<comment type="function">
    <text evidence="9">ATP-dependent serine protease that mediates the selective degradation of mutant and abnormal proteins as well as certain short-lived regulatory proteins. Required for cellular homeostasis and for survival from DNA damage and developmental changes induced by stress. Degrades polypeptides processively to yield small peptide fragments that are 5 to 10 amino acids long. Binds to DNA in a double-stranded, site-specific manner.</text>
</comment>
<dbReference type="InterPro" id="IPR003111">
    <property type="entry name" value="Lon_prtase_N"/>
</dbReference>
<accession>A0ABN6SZ13</accession>
<keyword evidence="3 9" id="KW-0645">Protease</keyword>
<dbReference type="NCBIfam" id="TIGR00763">
    <property type="entry name" value="lon"/>
    <property type="match status" value="1"/>
</dbReference>
<dbReference type="Pfam" id="PF00004">
    <property type="entry name" value="AAA"/>
    <property type="match status" value="1"/>
</dbReference>
<dbReference type="HAMAP" id="MF_01973">
    <property type="entry name" value="lon_bact"/>
    <property type="match status" value="1"/>
</dbReference>
<dbReference type="InterPro" id="IPR015947">
    <property type="entry name" value="PUA-like_sf"/>
</dbReference>
<dbReference type="Gene3D" id="1.20.5.5270">
    <property type="match status" value="1"/>
</dbReference>
<comment type="catalytic activity">
    <reaction evidence="9 10 11">
        <text>Hydrolysis of proteins in presence of ATP.</text>
        <dbReference type="EC" id="3.4.21.53"/>
    </reaction>
</comment>
<dbReference type="Gene3D" id="3.30.230.10">
    <property type="match status" value="1"/>
</dbReference>
<dbReference type="Pfam" id="PF02190">
    <property type="entry name" value="LON_substr_bdg"/>
    <property type="match status" value="1"/>
</dbReference>
<dbReference type="CDD" id="cd19500">
    <property type="entry name" value="RecA-like_Lon"/>
    <property type="match status" value="1"/>
</dbReference>
<dbReference type="PRINTS" id="PR00830">
    <property type="entry name" value="ENDOLAPTASE"/>
</dbReference>
<evidence type="ECO:0000259" key="14">
    <source>
        <dbReference type="PROSITE" id="PS51787"/>
    </source>
</evidence>
<evidence type="ECO:0000313" key="16">
    <source>
        <dbReference type="Proteomes" id="UP001163387"/>
    </source>
</evidence>
<dbReference type="Pfam" id="PF05362">
    <property type="entry name" value="Lon_C"/>
    <property type="match status" value="1"/>
</dbReference>
<gene>
    <name evidence="9 15" type="primary">lon</name>
    <name evidence="15" type="ORF">SHM_15530</name>
</gene>
<dbReference type="Proteomes" id="UP001163387">
    <property type="component" value="Chromosome"/>
</dbReference>
<evidence type="ECO:0000256" key="3">
    <source>
        <dbReference type="ARBA" id="ARBA00022670"/>
    </source>
</evidence>
<dbReference type="SMART" id="SM00464">
    <property type="entry name" value="LON"/>
    <property type="match status" value="1"/>
</dbReference>
<evidence type="ECO:0000256" key="9">
    <source>
        <dbReference type="HAMAP-Rule" id="MF_01973"/>
    </source>
</evidence>
<evidence type="ECO:0000256" key="7">
    <source>
        <dbReference type="ARBA" id="ARBA00022840"/>
    </source>
</evidence>
<dbReference type="PROSITE" id="PS51787">
    <property type="entry name" value="LON_N"/>
    <property type="match status" value="1"/>
</dbReference>
<dbReference type="InterPro" id="IPR008269">
    <property type="entry name" value="Lon_proteolytic"/>
</dbReference>
<dbReference type="Gene3D" id="1.10.8.60">
    <property type="match status" value="1"/>
</dbReference>
<keyword evidence="2 9" id="KW-0963">Cytoplasm</keyword>
<feature type="binding site" evidence="9">
    <location>
        <begin position="355"/>
        <end position="362"/>
    </location>
    <ligand>
        <name>ATP</name>
        <dbReference type="ChEBI" id="CHEBI:30616"/>
    </ligand>
</feature>
<feature type="domain" description="Lon proteolytic" evidence="13">
    <location>
        <begin position="591"/>
        <end position="772"/>
    </location>
</feature>
<dbReference type="PROSITE" id="PS01046">
    <property type="entry name" value="LON_SER"/>
    <property type="match status" value="1"/>
</dbReference>
<keyword evidence="16" id="KW-1185">Reference proteome</keyword>
<evidence type="ECO:0000256" key="11">
    <source>
        <dbReference type="PROSITE-ProRule" id="PRU01122"/>
    </source>
</evidence>
<dbReference type="Pfam" id="PF22667">
    <property type="entry name" value="Lon_lid"/>
    <property type="match status" value="1"/>
</dbReference>
<dbReference type="SUPFAM" id="SSF88697">
    <property type="entry name" value="PUA domain-like"/>
    <property type="match status" value="1"/>
</dbReference>
<dbReference type="InterPro" id="IPR020568">
    <property type="entry name" value="Ribosomal_Su5_D2-typ_SF"/>
</dbReference>
<evidence type="ECO:0000259" key="13">
    <source>
        <dbReference type="PROSITE" id="PS51786"/>
    </source>
</evidence>
<dbReference type="GO" id="GO:0006508">
    <property type="term" value="P:proteolysis"/>
    <property type="evidence" value="ECO:0007669"/>
    <property type="project" value="UniProtKB-KW"/>
</dbReference>
<dbReference type="EC" id="3.4.21.53" evidence="9 10"/>
<evidence type="ECO:0000256" key="1">
    <source>
        <dbReference type="ARBA" id="ARBA00004496"/>
    </source>
</evidence>
<dbReference type="InterPro" id="IPR004815">
    <property type="entry name" value="Lon_bac/euk-typ"/>
</dbReference>
<evidence type="ECO:0000256" key="4">
    <source>
        <dbReference type="ARBA" id="ARBA00022741"/>
    </source>
</evidence>
<feature type="active site" evidence="9 11">
    <location>
        <position position="721"/>
    </location>
</feature>